<dbReference type="Pfam" id="PF03879">
    <property type="entry name" value="Cgr1"/>
    <property type="match status" value="1"/>
</dbReference>
<proteinExistence type="inferred from homology"/>
<feature type="compositionally biased region" description="Basic residues" evidence="14">
    <location>
        <begin position="317"/>
        <end position="333"/>
    </location>
</feature>
<feature type="region of interest" description="Disordered" evidence="14">
    <location>
        <begin position="1"/>
        <end position="439"/>
    </location>
</feature>
<protein>
    <recommendedName>
        <fullName evidence="5">Coiled-coil domain-containing protein 86</fullName>
    </recommendedName>
</protein>
<evidence type="ECO:0000256" key="13">
    <source>
        <dbReference type="ARBA" id="ARBA00093307"/>
    </source>
</evidence>
<evidence type="ECO:0000256" key="1">
    <source>
        <dbReference type="ARBA" id="ARBA00004090"/>
    </source>
</evidence>
<evidence type="ECO:0000256" key="9">
    <source>
        <dbReference type="ARBA" id="ARBA00022553"/>
    </source>
</evidence>
<dbReference type="GO" id="GO:0006364">
    <property type="term" value="P:rRNA processing"/>
    <property type="evidence" value="ECO:0007669"/>
    <property type="project" value="UniProtKB-KW"/>
</dbReference>
<accession>A0A5E4AJ28</accession>
<organism evidence="15 16">
    <name type="scientific">Marmota monax</name>
    <name type="common">Woodchuck</name>
    <dbReference type="NCBI Taxonomy" id="9995"/>
    <lineage>
        <taxon>Eukaryota</taxon>
        <taxon>Metazoa</taxon>
        <taxon>Chordata</taxon>
        <taxon>Craniata</taxon>
        <taxon>Vertebrata</taxon>
        <taxon>Euteleostomi</taxon>
        <taxon>Mammalia</taxon>
        <taxon>Eutheria</taxon>
        <taxon>Euarchontoglires</taxon>
        <taxon>Glires</taxon>
        <taxon>Rodentia</taxon>
        <taxon>Sciuromorpha</taxon>
        <taxon>Sciuridae</taxon>
        <taxon>Xerinae</taxon>
        <taxon>Marmotini</taxon>
        <taxon>Marmota</taxon>
    </lineage>
</organism>
<evidence type="ECO:0000256" key="6">
    <source>
        <dbReference type="ARBA" id="ARBA00022454"/>
    </source>
</evidence>
<sequence length="439" mass="49583">MDTPLRRSRRLEGLKPEAPGSLASVSRARRALVEVESNPEETREPGSTLNVQPLGLESPRRQRETSPGSPRLPRCADLESPRRQPELGPESPQHRQEPGLGSPRRQPEPGPESPQHRQEPGLGSPRRQPDPVPESPQQRQEPGLGSPRRQSEPGPEPPQTQPELCPESPQHQQKPGLESPPRQPDSIPEFHQPQPKPSEESPNFPQDRGELDSEVAQCKEELAPGSPPHQLQPGTGSPEPYPGQQAPGPEPLQPLQELTPRAPDSPGNQQEPSKPLSSREKVTGGLSPKKRNGSSVQAPASKKLKKEQEELPVIPKGKPKSGRVWKDRSKKRFSQMVQDKPLRTSWQRKMKERQERKLTKDFARHLQEEKEKRRQEKKQRRAENLRRRLENERKAEVVQVIRNPAKLKRAKKKQLRSIQKRDTLALLQKQPPQRPAAKV</sequence>
<keyword evidence="12" id="KW-0539">Nucleus</keyword>
<evidence type="ECO:0000256" key="7">
    <source>
        <dbReference type="ARBA" id="ARBA00022517"/>
    </source>
</evidence>
<keyword evidence="7" id="KW-0690">Ribosome biogenesis</keyword>
<feature type="compositionally biased region" description="Basic and acidic residues" evidence="14">
    <location>
        <begin position="207"/>
        <end position="222"/>
    </location>
</feature>
<gene>
    <name evidence="15" type="ORF">MONAX_5E037428</name>
</gene>
<evidence type="ECO:0000256" key="10">
    <source>
        <dbReference type="ARBA" id="ARBA00022934"/>
    </source>
</evidence>
<comment type="caution">
    <text evidence="15">The sequence shown here is derived from an EMBL/GenBank/DDBJ whole genome shotgun (WGS) entry which is preliminary data.</text>
</comment>
<evidence type="ECO:0000256" key="12">
    <source>
        <dbReference type="ARBA" id="ARBA00023242"/>
    </source>
</evidence>
<keyword evidence="8" id="KW-0698">rRNA processing</keyword>
<feature type="compositionally biased region" description="Basic and acidic residues" evidence="14">
    <location>
        <begin position="74"/>
        <end position="85"/>
    </location>
</feature>
<dbReference type="AlphaFoldDB" id="A0A5E4AJ28"/>
<feature type="compositionally biased region" description="Polar residues" evidence="14">
    <location>
        <begin position="266"/>
        <end position="276"/>
    </location>
</feature>
<dbReference type="PANTHER" id="PTHR13557:SF1">
    <property type="entry name" value="COILED-COIL DOMAIN-CONTAINING PROTEIN 86"/>
    <property type="match status" value="1"/>
</dbReference>
<evidence type="ECO:0000313" key="15">
    <source>
        <dbReference type="EMBL" id="VTJ57387.1"/>
    </source>
</evidence>
<feature type="compositionally biased region" description="Low complexity" evidence="14">
    <location>
        <begin position="242"/>
        <end position="260"/>
    </location>
</feature>
<evidence type="ECO:0000313" key="16">
    <source>
        <dbReference type="Proteomes" id="UP000335636"/>
    </source>
</evidence>
<evidence type="ECO:0000256" key="3">
    <source>
        <dbReference type="ARBA" id="ARBA00004604"/>
    </source>
</evidence>
<evidence type="ECO:0000256" key="11">
    <source>
        <dbReference type="ARBA" id="ARBA00023054"/>
    </source>
</evidence>
<keyword evidence="6" id="KW-0158">Chromosome</keyword>
<reference evidence="15" key="1">
    <citation type="submission" date="2019-04" db="EMBL/GenBank/DDBJ databases">
        <authorList>
            <person name="Alioto T."/>
            <person name="Alioto T."/>
        </authorList>
    </citation>
    <scope>NUCLEOTIDE SEQUENCE [LARGE SCALE GENOMIC DNA]</scope>
</reference>
<dbReference type="InterPro" id="IPR005579">
    <property type="entry name" value="Cgr1-like"/>
</dbReference>
<name>A0A5E4AJ28_MARMO</name>
<dbReference type="EMBL" id="CABDUW010000080">
    <property type="protein sequence ID" value="VTJ57387.1"/>
    <property type="molecule type" value="Genomic_DNA"/>
</dbReference>
<dbReference type="InterPro" id="IPR026570">
    <property type="entry name" value="CCDC86"/>
</dbReference>
<feature type="compositionally biased region" description="Basic and acidic residues" evidence="14">
    <location>
        <begin position="381"/>
        <end position="396"/>
    </location>
</feature>
<comment type="function">
    <text evidence="13">Required for proper chromosome segregation during mitosis and error-free mitotic progression.</text>
</comment>
<keyword evidence="16" id="KW-1185">Reference proteome</keyword>
<comment type="similarity">
    <text evidence="4">Belongs to the CGR1 family.</text>
</comment>
<evidence type="ECO:0000256" key="14">
    <source>
        <dbReference type="SAM" id="MobiDB-lite"/>
    </source>
</evidence>
<dbReference type="GO" id="GO:0005694">
    <property type="term" value="C:chromosome"/>
    <property type="evidence" value="ECO:0007669"/>
    <property type="project" value="UniProtKB-SubCell"/>
</dbReference>
<comment type="subcellular location">
    <subcellularLocation>
        <location evidence="2">Chromosome</location>
    </subcellularLocation>
    <subcellularLocation>
        <location evidence="3">Nucleus</location>
        <location evidence="3">Nucleolus</location>
    </subcellularLocation>
</comment>
<evidence type="ECO:0000256" key="2">
    <source>
        <dbReference type="ARBA" id="ARBA00004286"/>
    </source>
</evidence>
<evidence type="ECO:0000256" key="5">
    <source>
        <dbReference type="ARBA" id="ARBA00016738"/>
    </source>
</evidence>
<keyword evidence="11" id="KW-0175">Coiled coil</keyword>
<keyword evidence="10" id="KW-0164">Citrullination</keyword>
<dbReference type="Proteomes" id="UP000335636">
    <property type="component" value="Unassembled WGS sequence"/>
</dbReference>
<dbReference type="GO" id="GO:0005730">
    <property type="term" value="C:nucleolus"/>
    <property type="evidence" value="ECO:0007669"/>
    <property type="project" value="UniProtKB-SubCell"/>
</dbReference>
<dbReference type="PANTHER" id="PTHR13557">
    <property type="entry name" value="COILED-COIL DOMAIN-CONTAINING PROTEIN 86"/>
    <property type="match status" value="1"/>
</dbReference>
<feature type="compositionally biased region" description="Basic residues" evidence="14">
    <location>
        <begin position="405"/>
        <end position="415"/>
    </location>
</feature>
<feature type="compositionally biased region" description="Basic and acidic residues" evidence="14">
    <location>
        <begin position="352"/>
        <end position="374"/>
    </location>
</feature>
<keyword evidence="9" id="KW-0597">Phosphoprotein</keyword>
<evidence type="ECO:0000256" key="4">
    <source>
        <dbReference type="ARBA" id="ARBA00007869"/>
    </source>
</evidence>
<comment type="function">
    <text evidence="1">Involved in nucleolar integrity and required for processing of the pre-rRNA for the 60S ribosome subunit.</text>
</comment>
<evidence type="ECO:0000256" key="8">
    <source>
        <dbReference type="ARBA" id="ARBA00022552"/>
    </source>
</evidence>